<keyword evidence="3" id="KW-1185">Reference proteome</keyword>
<proteinExistence type="predicted"/>
<reference evidence="2 3" key="1">
    <citation type="submission" date="2017-06" db="EMBL/GenBank/DDBJ databases">
        <title>Investigating the central metabolism of Clostridium thermosuccinogenes.</title>
        <authorList>
            <person name="Koendjbiharie J.G."/>
            <person name="van Kranenburg R."/>
        </authorList>
    </citation>
    <scope>NUCLEOTIDE SEQUENCE [LARGE SCALE GENOMIC DNA]</scope>
    <source>
        <strain evidence="2 3">DSM 5806</strain>
    </source>
</reference>
<name>A0A2K2F2R0_9CLOT</name>
<dbReference type="AlphaFoldDB" id="A0A2K2F2R0"/>
<accession>A0A2K2F2R0</accession>
<evidence type="ECO:0000256" key="1">
    <source>
        <dbReference type="SAM" id="MobiDB-lite"/>
    </source>
</evidence>
<feature type="compositionally biased region" description="Basic and acidic residues" evidence="1">
    <location>
        <begin position="59"/>
        <end position="73"/>
    </location>
</feature>
<dbReference type="KEGG" id="cthd:CDO33_07410"/>
<feature type="region of interest" description="Disordered" evidence="1">
    <location>
        <begin position="59"/>
        <end position="82"/>
    </location>
</feature>
<dbReference type="EMBL" id="NIOJ01000058">
    <property type="protein sequence ID" value="PNT95844.1"/>
    <property type="molecule type" value="Genomic_DNA"/>
</dbReference>
<protein>
    <submittedName>
        <fullName evidence="2">Uncharacterized protein</fullName>
    </submittedName>
</protein>
<organism evidence="2 3">
    <name type="scientific">Clostridium thermosuccinogenes</name>
    <dbReference type="NCBI Taxonomy" id="84032"/>
    <lineage>
        <taxon>Bacteria</taxon>
        <taxon>Bacillati</taxon>
        <taxon>Bacillota</taxon>
        <taxon>Clostridia</taxon>
        <taxon>Eubacteriales</taxon>
        <taxon>Clostridiaceae</taxon>
        <taxon>Clostridium</taxon>
    </lineage>
</organism>
<evidence type="ECO:0000313" key="3">
    <source>
        <dbReference type="Proteomes" id="UP000236151"/>
    </source>
</evidence>
<sequence>METIIKSLDAKYNIKDSCKSSKFHLTLESLDVIINKMNMVKMIEVRFSIVRPLKRKGFNDADGKGQTPKDDHPFCGPSWLYG</sequence>
<comment type="caution">
    <text evidence="2">The sequence shown here is derived from an EMBL/GenBank/DDBJ whole genome shotgun (WGS) entry which is preliminary data.</text>
</comment>
<dbReference type="Proteomes" id="UP000236151">
    <property type="component" value="Unassembled WGS sequence"/>
</dbReference>
<gene>
    <name evidence="2" type="ORF">CDQ84_16325</name>
</gene>
<evidence type="ECO:0000313" key="2">
    <source>
        <dbReference type="EMBL" id="PNT95844.1"/>
    </source>
</evidence>